<feature type="region of interest" description="Disordered" evidence="1">
    <location>
        <begin position="29"/>
        <end position="50"/>
    </location>
</feature>
<dbReference type="PROSITE" id="PS50011">
    <property type="entry name" value="PROTEIN_KINASE_DOM"/>
    <property type="match status" value="1"/>
</dbReference>
<dbReference type="Gene3D" id="1.10.510.10">
    <property type="entry name" value="Transferase(Phosphotransferase) domain 1"/>
    <property type="match status" value="1"/>
</dbReference>
<proteinExistence type="predicted"/>
<evidence type="ECO:0000256" key="1">
    <source>
        <dbReference type="SAM" id="MobiDB-lite"/>
    </source>
</evidence>
<accession>A0A9P5U484</accession>
<evidence type="ECO:0000313" key="3">
    <source>
        <dbReference type="EMBL" id="KAF9065344.1"/>
    </source>
</evidence>
<dbReference type="GO" id="GO:0005524">
    <property type="term" value="F:ATP binding"/>
    <property type="evidence" value="ECO:0007669"/>
    <property type="project" value="InterPro"/>
</dbReference>
<dbReference type="PANTHER" id="PTHR38248:SF2">
    <property type="entry name" value="FUNK1 11"/>
    <property type="match status" value="1"/>
</dbReference>
<protein>
    <recommendedName>
        <fullName evidence="2">Protein kinase domain-containing protein</fullName>
    </recommendedName>
</protein>
<keyword evidence="4" id="KW-1185">Reference proteome</keyword>
<name>A0A9P5U484_9AGAR</name>
<dbReference type="Pfam" id="PF17667">
    <property type="entry name" value="Pkinase_fungal"/>
    <property type="match status" value="1"/>
</dbReference>
<dbReference type="EMBL" id="JADNRY010000105">
    <property type="protein sequence ID" value="KAF9065344.1"/>
    <property type="molecule type" value="Genomic_DNA"/>
</dbReference>
<dbReference type="OrthoDB" id="5569250at2759"/>
<dbReference type="SUPFAM" id="SSF56112">
    <property type="entry name" value="Protein kinase-like (PK-like)"/>
    <property type="match status" value="1"/>
</dbReference>
<reference evidence="3" key="1">
    <citation type="submission" date="2020-11" db="EMBL/GenBank/DDBJ databases">
        <authorList>
            <consortium name="DOE Joint Genome Institute"/>
            <person name="Ahrendt S."/>
            <person name="Riley R."/>
            <person name="Andreopoulos W."/>
            <person name="Labutti K."/>
            <person name="Pangilinan J."/>
            <person name="Ruiz-Duenas F.J."/>
            <person name="Barrasa J.M."/>
            <person name="Sanchez-Garcia M."/>
            <person name="Camarero S."/>
            <person name="Miyauchi S."/>
            <person name="Serrano A."/>
            <person name="Linde D."/>
            <person name="Babiker R."/>
            <person name="Drula E."/>
            <person name="Ayuso-Fernandez I."/>
            <person name="Pacheco R."/>
            <person name="Padilla G."/>
            <person name="Ferreira P."/>
            <person name="Barriuso J."/>
            <person name="Kellner H."/>
            <person name="Castanera R."/>
            <person name="Alfaro M."/>
            <person name="Ramirez L."/>
            <person name="Pisabarro A.G."/>
            <person name="Kuo A."/>
            <person name="Tritt A."/>
            <person name="Lipzen A."/>
            <person name="He G."/>
            <person name="Yan M."/>
            <person name="Ng V."/>
            <person name="Cullen D."/>
            <person name="Martin F."/>
            <person name="Rosso M.-N."/>
            <person name="Henrissat B."/>
            <person name="Hibbett D."/>
            <person name="Martinez A.T."/>
            <person name="Grigoriev I.V."/>
        </authorList>
    </citation>
    <scope>NUCLEOTIDE SEQUENCE</scope>
    <source>
        <strain evidence="3">AH 40177</strain>
    </source>
</reference>
<comment type="caution">
    <text evidence="3">The sequence shown here is derived from an EMBL/GenBank/DDBJ whole genome shotgun (WGS) entry which is preliminary data.</text>
</comment>
<dbReference type="InterPro" id="IPR000719">
    <property type="entry name" value="Prot_kinase_dom"/>
</dbReference>
<dbReference type="InterPro" id="IPR011009">
    <property type="entry name" value="Kinase-like_dom_sf"/>
</dbReference>
<dbReference type="PANTHER" id="PTHR38248">
    <property type="entry name" value="FUNK1 6"/>
    <property type="match status" value="1"/>
</dbReference>
<feature type="domain" description="Protein kinase" evidence="2">
    <location>
        <begin position="322"/>
        <end position="538"/>
    </location>
</feature>
<dbReference type="Proteomes" id="UP000772434">
    <property type="component" value="Unassembled WGS sequence"/>
</dbReference>
<sequence length="538" mass="59346">MASSTPPATTTEIMEHAQIPQARPLLQNRGSSRHVSCDTKHNHNQSDCARYSKDDGIPIDDFLLPVCGCIPDTDWINRRQNGSRGLAQSQSQSLSIIPKLDTSSRGEPRYAPFVALTDGLGDKDIRPCSNYGTSISGTYTSRNPYVAVVCVVFEGTIAESSKSIDMEGFRNTLSLPSSSTIARKRLSSTRHLLMSLKHAEKLTKMILSAGFHDFVVDLYTKDENIQLFHVDHSAVIFSRPVTIVENIGHLLHLLDAIIFTRRGISSLIDVAHNNVPSSPALGAPYLNLFPGVSLSLLNGTFCFTLQYGIIDRGSCVIRKGKVNIASAIAKGAVCIVKLTRQARLSELALIDNACKLASSLQDSEWVLHHLPTISHSADLPLTPRQVRLASFPKEGYGQRILRITVMTDLLPIAELTNPADLKIVFRDIFRCYRWLVEEAKILHRNVNVANITFQYGSNGSVYGVLNDFDHAIRTDVLRSPSSHRTGTAPYMAIDILRASPPPIHLYRHDLESLYYVLVCTVCPADDQLFETGSALEVA</sequence>
<dbReference type="InterPro" id="IPR040976">
    <property type="entry name" value="Pkinase_fungal"/>
</dbReference>
<evidence type="ECO:0000259" key="2">
    <source>
        <dbReference type="PROSITE" id="PS50011"/>
    </source>
</evidence>
<dbReference type="GO" id="GO:0004672">
    <property type="term" value="F:protein kinase activity"/>
    <property type="evidence" value="ECO:0007669"/>
    <property type="project" value="InterPro"/>
</dbReference>
<evidence type="ECO:0000313" key="4">
    <source>
        <dbReference type="Proteomes" id="UP000772434"/>
    </source>
</evidence>
<gene>
    <name evidence="3" type="ORF">BDP27DRAFT_1424906</name>
</gene>
<dbReference type="AlphaFoldDB" id="A0A9P5U484"/>
<organism evidence="3 4">
    <name type="scientific">Rhodocollybia butyracea</name>
    <dbReference type="NCBI Taxonomy" id="206335"/>
    <lineage>
        <taxon>Eukaryota</taxon>
        <taxon>Fungi</taxon>
        <taxon>Dikarya</taxon>
        <taxon>Basidiomycota</taxon>
        <taxon>Agaricomycotina</taxon>
        <taxon>Agaricomycetes</taxon>
        <taxon>Agaricomycetidae</taxon>
        <taxon>Agaricales</taxon>
        <taxon>Marasmiineae</taxon>
        <taxon>Omphalotaceae</taxon>
        <taxon>Rhodocollybia</taxon>
    </lineage>
</organism>